<gene>
    <name evidence="3" type="ORF">BT63DRAFT_426176</name>
</gene>
<name>A0A6A6U4R0_9PEZI</name>
<dbReference type="OrthoDB" id="408631at2759"/>
<dbReference type="PROSITE" id="PS00941">
    <property type="entry name" value="CARBOXYLESTERASE_B_2"/>
    <property type="match status" value="1"/>
</dbReference>
<evidence type="ECO:0000313" key="3">
    <source>
        <dbReference type="EMBL" id="KAF2667279.1"/>
    </source>
</evidence>
<evidence type="ECO:0000313" key="4">
    <source>
        <dbReference type="Proteomes" id="UP000799302"/>
    </source>
</evidence>
<dbReference type="InterPro" id="IPR050309">
    <property type="entry name" value="Type-B_Carboxylest/Lipase"/>
</dbReference>
<dbReference type="Pfam" id="PF00135">
    <property type="entry name" value="COesterase"/>
    <property type="match status" value="1"/>
</dbReference>
<dbReference type="Gene3D" id="3.40.50.1820">
    <property type="entry name" value="alpha/beta hydrolase"/>
    <property type="match status" value="1"/>
</dbReference>
<proteinExistence type="predicted"/>
<feature type="chain" id="PRO_5025371165" evidence="1">
    <location>
        <begin position="17"/>
        <end position="571"/>
    </location>
</feature>
<dbReference type="InterPro" id="IPR029058">
    <property type="entry name" value="AB_hydrolase_fold"/>
</dbReference>
<sequence>MLFLAVALLYCGLGLSQSIKDADGLEYNSESSRKAHLPLLKLPYGTWQASQYDAKTDIYWFRNIRFAAPPVESLRWAKPAPPATNTTLQTGAYGATCPQANPGGIQIPIFYPENEDCLFLDVVIPGKALKRKAKLPVVNWIYGGAFVGGSKDGPTADGGPIVAESSGNLIWVAGNYRLGGLGFLAGPTVEKEATPNAGLYDQIAVFDWIQSYIHLVGGDPGKVSVWGQSAGAGSILHHLVAFGGKNGKAKFRKAVIASPANNPQLDRSANGTLEKQYQTTLSRAGCAGKGLPCLKKVPWQTIKNITAQFLDEALPGQFGFGPAVDGIISRQLPDLELASGNIVRGIDSFVITHVGNEAFVFVPETVKNNHTFFEQEIIQTFGPDPSIRREILKQYPPPGPGRKFADEQQRFIAYMQAQFFVCHVRFIAQAYDNDSGIYAGEYYHGTGFHSSDLPAIFYNASAPPVSPAPGVPPDLTLGTFAPIYQDYLISHAISKNPNTYHKPGVNASVNWPMVDVDNVFHPVLLAGNTTFTTIKDYQTSAEQCDIWLNVWAKATQDLGLVPPGGGIIGKW</sequence>
<keyword evidence="1" id="KW-0732">Signal</keyword>
<feature type="domain" description="Carboxylesterase type B" evidence="2">
    <location>
        <begin position="48"/>
        <end position="528"/>
    </location>
</feature>
<dbReference type="InterPro" id="IPR002018">
    <property type="entry name" value="CarbesteraseB"/>
</dbReference>
<feature type="signal peptide" evidence="1">
    <location>
        <begin position="1"/>
        <end position="16"/>
    </location>
</feature>
<dbReference type="AlphaFoldDB" id="A0A6A6U4R0"/>
<reference evidence="3" key="1">
    <citation type="journal article" date="2020" name="Stud. Mycol.">
        <title>101 Dothideomycetes genomes: a test case for predicting lifestyles and emergence of pathogens.</title>
        <authorList>
            <person name="Haridas S."/>
            <person name="Albert R."/>
            <person name="Binder M."/>
            <person name="Bloem J."/>
            <person name="Labutti K."/>
            <person name="Salamov A."/>
            <person name="Andreopoulos B."/>
            <person name="Baker S."/>
            <person name="Barry K."/>
            <person name="Bills G."/>
            <person name="Bluhm B."/>
            <person name="Cannon C."/>
            <person name="Castanera R."/>
            <person name="Culley D."/>
            <person name="Daum C."/>
            <person name="Ezra D."/>
            <person name="Gonzalez J."/>
            <person name="Henrissat B."/>
            <person name="Kuo A."/>
            <person name="Liang C."/>
            <person name="Lipzen A."/>
            <person name="Lutzoni F."/>
            <person name="Magnuson J."/>
            <person name="Mondo S."/>
            <person name="Nolan M."/>
            <person name="Ohm R."/>
            <person name="Pangilinan J."/>
            <person name="Park H.-J."/>
            <person name="Ramirez L."/>
            <person name="Alfaro M."/>
            <person name="Sun H."/>
            <person name="Tritt A."/>
            <person name="Yoshinaga Y."/>
            <person name="Zwiers L.-H."/>
            <person name="Turgeon B."/>
            <person name="Goodwin S."/>
            <person name="Spatafora J."/>
            <person name="Crous P."/>
            <person name="Grigoriev I."/>
        </authorList>
    </citation>
    <scope>NUCLEOTIDE SEQUENCE</scope>
    <source>
        <strain evidence="3">CBS 115976</strain>
    </source>
</reference>
<dbReference type="PANTHER" id="PTHR11559">
    <property type="entry name" value="CARBOXYLESTERASE"/>
    <property type="match status" value="1"/>
</dbReference>
<dbReference type="Proteomes" id="UP000799302">
    <property type="component" value="Unassembled WGS sequence"/>
</dbReference>
<dbReference type="EMBL" id="MU004237">
    <property type="protein sequence ID" value="KAF2667279.1"/>
    <property type="molecule type" value="Genomic_DNA"/>
</dbReference>
<keyword evidence="3" id="KW-0378">Hydrolase</keyword>
<keyword evidence="4" id="KW-1185">Reference proteome</keyword>
<dbReference type="SUPFAM" id="SSF53474">
    <property type="entry name" value="alpha/beta-Hydrolases"/>
    <property type="match status" value="1"/>
</dbReference>
<accession>A0A6A6U4R0</accession>
<protein>
    <submittedName>
        <fullName evidence="3">Alpha/beta-hydrolase</fullName>
    </submittedName>
</protein>
<evidence type="ECO:0000256" key="1">
    <source>
        <dbReference type="SAM" id="SignalP"/>
    </source>
</evidence>
<dbReference type="InterPro" id="IPR019819">
    <property type="entry name" value="Carboxylesterase_B_CS"/>
</dbReference>
<organism evidence="3 4">
    <name type="scientific">Microthyrium microscopicum</name>
    <dbReference type="NCBI Taxonomy" id="703497"/>
    <lineage>
        <taxon>Eukaryota</taxon>
        <taxon>Fungi</taxon>
        <taxon>Dikarya</taxon>
        <taxon>Ascomycota</taxon>
        <taxon>Pezizomycotina</taxon>
        <taxon>Dothideomycetes</taxon>
        <taxon>Dothideomycetes incertae sedis</taxon>
        <taxon>Microthyriales</taxon>
        <taxon>Microthyriaceae</taxon>
        <taxon>Microthyrium</taxon>
    </lineage>
</organism>
<evidence type="ECO:0000259" key="2">
    <source>
        <dbReference type="Pfam" id="PF00135"/>
    </source>
</evidence>
<dbReference type="GO" id="GO:0016787">
    <property type="term" value="F:hydrolase activity"/>
    <property type="evidence" value="ECO:0007669"/>
    <property type="project" value="UniProtKB-KW"/>
</dbReference>